<gene>
    <name evidence="1" type="ORF">NKI27_07750</name>
</gene>
<dbReference type="EMBL" id="CP100390">
    <property type="protein sequence ID" value="UZE97619.1"/>
    <property type="molecule type" value="Genomic_DNA"/>
</dbReference>
<protein>
    <recommendedName>
        <fullName evidence="3">DUF2281 domain-containing protein</fullName>
    </recommendedName>
</protein>
<evidence type="ECO:0000313" key="1">
    <source>
        <dbReference type="EMBL" id="UZE97619.1"/>
    </source>
</evidence>
<name>A0ABY6N6B1_9ALTE</name>
<evidence type="ECO:0000313" key="2">
    <source>
        <dbReference type="Proteomes" id="UP001163739"/>
    </source>
</evidence>
<sequence length="87" mass="10084">MAGILYRIYEEIENRGKMMSLPKYDEQLQNEINQVPDEYLPALLNIVHAFRESVSLKTAEDSLRQGWQEAVNGDTQPIDTLWDDLDT</sequence>
<accession>A0ABY6N6B1</accession>
<reference evidence="1" key="1">
    <citation type="submission" date="2022-06" db="EMBL/GenBank/DDBJ databases">
        <title>Alkalimarinus sp. nov., isolated from gut of a Alitta virens.</title>
        <authorList>
            <person name="Yang A.I."/>
            <person name="Shin N.-R."/>
        </authorList>
    </citation>
    <scope>NUCLEOTIDE SEQUENCE</scope>
    <source>
        <strain evidence="1">A2M4</strain>
    </source>
</reference>
<evidence type="ECO:0008006" key="3">
    <source>
        <dbReference type="Google" id="ProtNLM"/>
    </source>
</evidence>
<dbReference type="Proteomes" id="UP001163739">
    <property type="component" value="Chromosome"/>
</dbReference>
<dbReference type="RefSeq" id="WP_265049094.1">
    <property type="nucleotide sequence ID" value="NZ_CP100390.1"/>
</dbReference>
<proteinExistence type="predicted"/>
<keyword evidence="2" id="KW-1185">Reference proteome</keyword>
<organism evidence="1 2">
    <name type="scientific">Alkalimarinus alittae</name>
    <dbReference type="NCBI Taxonomy" id="2961619"/>
    <lineage>
        <taxon>Bacteria</taxon>
        <taxon>Pseudomonadati</taxon>
        <taxon>Pseudomonadota</taxon>
        <taxon>Gammaproteobacteria</taxon>
        <taxon>Alteromonadales</taxon>
        <taxon>Alteromonadaceae</taxon>
        <taxon>Alkalimarinus</taxon>
    </lineage>
</organism>